<dbReference type="PANTHER" id="PTHR43737">
    <property type="entry name" value="BLL7424 PROTEIN"/>
    <property type="match status" value="1"/>
</dbReference>
<sequence>MTQTSAPLPGCCEDFARATALTRRGVLRGLGVAGAAWTVGSAVVQSSPVAAAEAGSGTGSVVVLSLRGAADGMSLVVPHGDPVYAAARPRIAVPASAVLASDGFFGLHPELAPLLPLWQAGSVAAVHATGLPAPNRSHFAAMEEVEDANPGSTERVGWLNRLVGDLPGDGPLQGISVGTESTAMFGPAARMSFSALDDAVVAGDDQWDPTDDRLRSLHRMWGRSGHPLAGSLRSAVDAVADLAPAKAVAPGDYPTTDLGTALSSVARTLKGDVGARVITVDQGDWDMHTDLGTLSWGNMNTNARRLAKALAAFFTDLGDVASRVTVVVLSEFGRRVVENDNYGLDHGWGNVMLLLGAGVRGGRYYGTWPGLENTYDADLTVTTDYRSVLAEVVATRTSASVATVFPGFTPETVGAMTSL</sequence>
<accession>A0A9X2IF78</accession>
<dbReference type="InterPro" id="IPR006311">
    <property type="entry name" value="TAT_signal"/>
</dbReference>
<organism evidence="1 2">
    <name type="scientific">Nocardioides bruguierae</name>
    <dbReference type="NCBI Taxonomy" id="2945102"/>
    <lineage>
        <taxon>Bacteria</taxon>
        <taxon>Bacillati</taxon>
        <taxon>Actinomycetota</taxon>
        <taxon>Actinomycetes</taxon>
        <taxon>Propionibacteriales</taxon>
        <taxon>Nocardioidaceae</taxon>
        <taxon>Nocardioides</taxon>
    </lineage>
</organism>
<comment type="caution">
    <text evidence="1">The sequence shown here is derived from an EMBL/GenBank/DDBJ whole genome shotgun (WGS) entry which is preliminary data.</text>
</comment>
<dbReference type="Pfam" id="PF07394">
    <property type="entry name" value="DUF1501"/>
    <property type="match status" value="1"/>
</dbReference>
<dbReference type="PANTHER" id="PTHR43737:SF1">
    <property type="entry name" value="DUF1501 DOMAIN-CONTAINING PROTEIN"/>
    <property type="match status" value="1"/>
</dbReference>
<protein>
    <submittedName>
        <fullName evidence="1">DUF1501 domain-containing protein</fullName>
    </submittedName>
</protein>
<dbReference type="Proteomes" id="UP001139485">
    <property type="component" value="Unassembled WGS sequence"/>
</dbReference>
<gene>
    <name evidence="1" type="ORF">M8330_07425</name>
</gene>
<reference evidence="1" key="1">
    <citation type="submission" date="2022-05" db="EMBL/GenBank/DDBJ databases">
        <authorList>
            <person name="Tuo L."/>
        </authorList>
    </citation>
    <scope>NUCLEOTIDE SEQUENCE</scope>
    <source>
        <strain evidence="1">BSK12Z-4</strain>
    </source>
</reference>
<dbReference type="AlphaFoldDB" id="A0A9X2IF78"/>
<evidence type="ECO:0000313" key="2">
    <source>
        <dbReference type="Proteomes" id="UP001139485"/>
    </source>
</evidence>
<dbReference type="PROSITE" id="PS51318">
    <property type="entry name" value="TAT"/>
    <property type="match status" value="1"/>
</dbReference>
<dbReference type="InterPro" id="IPR010869">
    <property type="entry name" value="DUF1501"/>
</dbReference>
<dbReference type="EMBL" id="JAMOIL010000008">
    <property type="protein sequence ID" value="MCM0620124.1"/>
    <property type="molecule type" value="Genomic_DNA"/>
</dbReference>
<evidence type="ECO:0000313" key="1">
    <source>
        <dbReference type="EMBL" id="MCM0620124.1"/>
    </source>
</evidence>
<proteinExistence type="predicted"/>
<keyword evidence="2" id="KW-1185">Reference proteome</keyword>
<dbReference type="RefSeq" id="WP_250826802.1">
    <property type="nucleotide sequence ID" value="NZ_JAMOIL010000008.1"/>
</dbReference>
<name>A0A9X2IF78_9ACTN</name>